<dbReference type="Proteomes" id="UP000034228">
    <property type="component" value="Unassembled WGS sequence"/>
</dbReference>
<dbReference type="RefSeq" id="WP_046555694.1">
    <property type="nucleotide sequence ID" value="NZ_LAHO01000001.1"/>
</dbReference>
<dbReference type="SUPFAM" id="SSF56925">
    <property type="entry name" value="OMPA-like"/>
    <property type="match status" value="1"/>
</dbReference>
<dbReference type="OrthoDB" id="9807574at2"/>
<dbReference type="GO" id="GO:0055085">
    <property type="term" value="P:transmembrane transport"/>
    <property type="evidence" value="ECO:0007669"/>
    <property type="project" value="TreeGrafter"/>
</dbReference>
<dbReference type="GO" id="GO:0019867">
    <property type="term" value="C:outer membrane"/>
    <property type="evidence" value="ECO:0007669"/>
    <property type="project" value="InterPro"/>
</dbReference>
<name>A0A0M2V9R1_9GAMM</name>
<evidence type="ECO:0000313" key="2">
    <source>
        <dbReference type="EMBL" id="KKO47164.1"/>
    </source>
</evidence>
<proteinExistence type="predicted"/>
<dbReference type="Gene3D" id="2.40.160.20">
    <property type="match status" value="1"/>
</dbReference>
<dbReference type="PATRIC" id="fig|336831.14.peg.2302"/>
<dbReference type="InterPro" id="IPR005618">
    <property type="entry name" value="OMPW"/>
</dbReference>
<dbReference type="AlphaFoldDB" id="A0A0M2V9R1"/>
<dbReference type="PANTHER" id="PTHR36920:SF1">
    <property type="entry name" value="OUTER MEMBRANE PROTEIN W"/>
    <property type="match status" value="1"/>
</dbReference>
<sequence length="232" mass="24860">MKTCLIAIPLISVLAAAPAFADFSINIGAINVAPDDSSSSLNVIEQVAGLPNGSTALAVNSNTQLGLTFDYRIKPNWAVQLIAATPFSHDISVKGSAIDGLKVGKTKHLPPTLLAQYHFMPEHHTFDPFVGVGVNYTIFFDEQIDNQLKDALQALNVTGPNDSVTLKAKNSYGLALQAGVNIKLNDTLGIHMMLSKMDIDTTGRVQVNGSTVQSVNINIDPYVAMIGLRWTL</sequence>
<keyword evidence="3" id="KW-1185">Reference proteome</keyword>
<dbReference type="InterPro" id="IPR011250">
    <property type="entry name" value="OMP/PagP_B-barrel"/>
</dbReference>
<evidence type="ECO:0000256" key="1">
    <source>
        <dbReference type="SAM" id="SignalP"/>
    </source>
</evidence>
<evidence type="ECO:0000313" key="3">
    <source>
        <dbReference type="Proteomes" id="UP000034228"/>
    </source>
</evidence>
<protein>
    <submittedName>
        <fullName evidence="2">Membrane protein</fullName>
    </submittedName>
</protein>
<comment type="caution">
    <text evidence="2">The sequence shown here is derived from an EMBL/GenBank/DDBJ whole genome shotgun (WGS) entry which is preliminary data.</text>
</comment>
<dbReference type="STRING" id="336831.WG68_00470"/>
<feature type="signal peptide" evidence="1">
    <location>
        <begin position="1"/>
        <end position="21"/>
    </location>
</feature>
<dbReference type="EMBL" id="LAHO01000001">
    <property type="protein sequence ID" value="KKO47164.1"/>
    <property type="molecule type" value="Genomic_DNA"/>
</dbReference>
<organism evidence="2 3">
    <name type="scientific">Arsukibacterium ikkense</name>
    <dbReference type="NCBI Taxonomy" id="336831"/>
    <lineage>
        <taxon>Bacteria</taxon>
        <taxon>Pseudomonadati</taxon>
        <taxon>Pseudomonadota</taxon>
        <taxon>Gammaproteobacteria</taxon>
        <taxon>Chromatiales</taxon>
        <taxon>Chromatiaceae</taxon>
        <taxon>Arsukibacterium</taxon>
    </lineage>
</organism>
<dbReference type="PANTHER" id="PTHR36920">
    <property type="match status" value="1"/>
</dbReference>
<gene>
    <name evidence="2" type="ORF">WG68_00470</name>
</gene>
<accession>A0A0M2V9R1</accession>
<keyword evidence="1" id="KW-0732">Signal</keyword>
<feature type="chain" id="PRO_5005644586" evidence="1">
    <location>
        <begin position="22"/>
        <end position="232"/>
    </location>
</feature>
<reference evidence="2 3" key="1">
    <citation type="submission" date="2015-03" db="EMBL/GenBank/DDBJ databases">
        <title>Draft genome sequences of two protease-producing strains of Arsukibacterium isolated from two cold and alkaline environments.</title>
        <authorList>
            <person name="Lylloff J.E."/>
            <person name="Skov L.B."/>
            <person name="Jepsen M."/>
            <person name="Hallin P.F."/>
            <person name="Sorensen S.J."/>
            <person name="Stougaard P."/>
            <person name="Glaring M.A."/>
        </authorList>
    </citation>
    <scope>NUCLEOTIDE SEQUENCE [LARGE SCALE GENOMIC DNA]</scope>
    <source>
        <strain evidence="2 3">GCM72</strain>
    </source>
</reference>
<dbReference type="Pfam" id="PF03922">
    <property type="entry name" value="OmpW"/>
    <property type="match status" value="1"/>
</dbReference>